<dbReference type="RefSeq" id="WP_135632534.1">
    <property type="nucleotide sequence ID" value="NZ_RQFU01000001.1"/>
</dbReference>
<evidence type="ECO:0000256" key="1">
    <source>
        <dbReference type="SAM" id="Phobius"/>
    </source>
</evidence>
<proteinExistence type="predicted"/>
<dbReference type="EMBL" id="RQFU01000001">
    <property type="protein sequence ID" value="TGL25930.1"/>
    <property type="molecule type" value="Genomic_DNA"/>
</dbReference>
<reference evidence="3" key="1">
    <citation type="journal article" date="2019" name="PLoS Negl. Trop. Dis.">
        <title>Revisiting the worldwide diversity of Leptospira species in the environment.</title>
        <authorList>
            <person name="Vincent A.T."/>
            <person name="Schiettekatte O."/>
            <person name="Bourhy P."/>
            <person name="Veyrier F.J."/>
            <person name="Picardeau M."/>
        </authorList>
    </citation>
    <scope>NUCLEOTIDE SEQUENCE [LARGE SCALE GENOMIC DNA]</scope>
    <source>
        <strain evidence="3">201800272</strain>
    </source>
</reference>
<feature type="transmembrane region" description="Helical" evidence="1">
    <location>
        <begin position="30"/>
        <end position="50"/>
    </location>
</feature>
<evidence type="ECO:0000313" key="2">
    <source>
        <dbReference type="EMBL" id="TGL25930.1"/>
    </source>
</evidence>
<feature type="transmembrane region" description="Helical" evidence="1">
    <location>
        <begin position="56"/>
        <end position="75"/>
    </location>
</feature>
<keyword evidence="1" id="KW-0472">Membrane</keyword>
<accession>A0ABY2M6F3</accession>
<gene>
    <name evidence="2" type="ORF">EHQ46_00160</name>
</gene>
<keyword evidence="1" id="KW-1133">Transmembrane helix</keyword>
<protein>
    <submittedName>
        <fullName evidence="2">Prokaryotic cytochrome C oxidase subunit IV</fullName>
    </submittedName>
</protein>
<sequence>MLGIVFTYFILLFIVYLSFYGMGSFIPGNWNLILMSALKFLFISSVFMNLLRAHFFWKFVLSFLIVVYSFGIWFFA</sequence>
<feature type="transmembrane region" description="Helical" evidence="1">
    <location>
        <begin position="6"/>
        <end position="23"/>
    </location>
</feature>
<organism evidence="2 3">
    <name type="scientific">Leptospira yanagawae</name>
    <dbReference type="NCBI Taxonomy" id="293069"/>
    <lineage>
        <taxon>Bacteria</taxon>
        <taxon>Pseudomonadati</taxon>
        <taxon>Spirochaetota</taxon>
        <taxon>Spirochaetia</taxon>
        <taxon>Leptospirales</taxon>
        <taxon>Leptospiraceae</taxon>
        <taxon>Leptospira</taxon>
    </lineage>
</organism>
<comment type="caution">
    <text evidence="2">The sequence shown here is derived from an EMBL/GenBank/DDBJ whole genome shotgun (WGS) entry which is preliminary data.</text>
</comment>
<keyword evidence="1" id="KW-0812">Transmembrane</keyword>
<dbReference type="Proteomes" id="UP000298200">
    <property type="component" value="Unassembled WGS sequence"/>
</dbReference>
<keyword evidence="3" id="KW-1185">Reference proteome</keyword>
<name>A0ABY2M6F3_9LEPT</name>
<evidence type="ECO:0000313" key="3">
    <source>
        <dbReference type="Proteomes" id="UP000298200"/>
    </source>
</evidence>